<dbReference type="STRING" id="210143.A0A1R3I9E4"/>
<dbReference type="Proteomes" id="UP000188268">
    <property type="component" value="Unassembled WGS sequence"/>
</dbReference>
<evidence type="ECO:0000256" key="1">
    <source>
        <dbReference type="ARBA" id="ARBA00022729"/>
    </source>
</evidence>
<keyword evidence="7" id="KW-1185">Reference proteome</keyword>
<gene>
    <name evidence="6" type="ORF">CCACVL1_13844</name>
</gene>
<dbReference type="Gene3D" id="3.30.430.20">
    <property type="entry name" value="Gnk2 domain, C-X8-C-X2-C motif"/>
    <property type="match status" value="1"/>
</dbReference>
<accession>A0A1R3I9E4</accession>
<feature type="signal peptide" evidence="4">
    <location>
        <begin position="1"/>
        <end position="24"/>
    </location>
</feature>
<evidence type="ECO:0000256" key="4">
    <source>
        <dbReference type="SAM" id="SignalP"/>
    </source>
</evidence>
<dbReference type="OrthoDB" id="957978at2759"/>
<organism evidence="6 7">
    <name type="scientific">Corchorus capsularis</name>
    <name type="common">Jute</name>
    <dbReference type="NCBI Taxonomy" id="210143"/>
    <lineage>
        <taxon>Eukaryota</taxon>
        <taxon>Viridiplantae</taxon>
        <taxon>Streptophyta</taxon>
        <taxon>Embryophyta</taxon>
        <taxon>Tracheophyta</taxon>
        <taxon>Spermatophyta</taxon>
        <taxon>Magnoliopsida</taxon>
        <taxon>eudicotyledons</taxon>
        <taxon>Gunneridae</taxon>
        <taxon>Pentapetalae</taxon>
        <taxon>rosids</taxon>
        <taxon>malvids</taxon>
        <taxon>Malvales</taxon>
        <taxon>Malvaceae</taxon>
        <taxon>Grewioideae</taxon>
        <taxon>Apeibeae</taxon>
        <taxon>Corchorus</taxon>
    </lineage>
</organism>
<feature type="domain" description="Gnk2-homologous" evidence="5">
    <location>
        <begin position="28"/>
        <end position="132"/>
    </location>
</feature>
<sequence length="184" mass="20612">MECPRLLPSTHLALLIFLIPLTLAADLFFDFRCISQPGNYTPNSPYQANLNSIFSQLISPNTDFNYGFYNLSAGENPDQVYSTALCRGDRTQDVCMSCLNETIARLKQNCPMNKEAIGWHENCTVRYANRNMFGEMEYTPQSPKPSTGENASNPDQFNQALDQLLSNLSATVVTFASLQLVTYN</sequence>
<evidence type="ECO:0000259" key="5">
    <source>
        <dbReference type="PROSITE" id="PS51473"/>
    </source>
</evidence>
<dbReference type="InterPro" id="IPR002902">
    <property type="entry name" value="GNK2"/>
</dbReference>
<reference evidence="6 7" key="1">
    <citation type="submission" date="2013-09" db="EMBL/GenBank/DDBJ databases">
        <title>Corchorus capsularis genome sequencing.</title>
        <authorList>
            <person name="Alam M."/>
            <person name="Haque M.S."/>
            <person name="Islam M.S."/>
            <person name="Emdad E.M."/>
            <person name="Islam M.M."/>
            <person name="Ahmed B."/>
            <person name="Halim A."/>
            <person name="Hossen Q.M.M."/>
            <person name="Hossain M.Z."/>
            <person name="Ahmed R."/>
            <person name="Khan M.M."/>
            <person name="Islam R."/>
            <person name="Rashid M.M."/>
            <person name="Khan S.A."/>
            <person name="Rahman M.S."/>
            <person name="Alam M."/>
        </authorList>
    </citation>
    <scope>NUCLEOTIDE SEQUENCE [LARGE SCALE GENOMIC DNA]</scope>
    <source>
        <strain evidence="7">cv. CVL-1</strain>
        <tissue evidence="6">Whole seedling</tissue>
    </source>
</reference>
<dbReference type="InterPro" id="IPR038408">
    <property type="entry name" value="GNK2_sf"/>
</dbReference>
<evidence type="ECO:0000313" key="7">
    <source>
        <dbReference type="Proteomes" id="UP000188268"/>
    </source>
</evidence>
<evidence type="ECO:0000313" key="6">
    <source>
        <dbReference type="EMBL" id="OMO79212.1"/>
    </source>
</evidence>
<name>A0A1R3I9E4_COCAP</name>
<proteinExistence type="predicted"/>
<evidence type="ECO:0000256" key="3">
    <source>
        <dbReference type="SAM" id="MobiDB-lite"/>
    </source>
</evidence>
<comment type="caution">
    <text evidence="6">The sequence shown here is derived from an EMBL/GenBank/DDBJ whole genome shotgun (WGS) entry which is preliminary data.</text>
</comment>
<keyword evidence="1 4" id="KW-0732">Signal</keyword>
<dbReference type="PANTHER" id="PTHR32099">
    <property type="entry name" value="CYSTEINE-RICH REPEAT SECRETORY PROTEIN"/>
    <property type="match status" value="1"/>
</dbReference>
<dbReference type="OMA" id="IGWHENC"/>
<feature type="chain" id="PRO_5013181538" description="Gnk2-homologous domain-containing protein" evidence="4">
    <location>
        <begin position="25"/>
        <end position="184"/>
    </location>
</feature>
<protein>
    <recommendedName>
        <fullName evidence="5">Gnk2-homologous domain-containing protein</fullName>
    </recommendedName>
</protein>
<feature type="region of interest" description="Disordered" evidence="3">
    <location>
        <begin position="136"/>
        <end position="155"/>
    </location>
</feature>
<dbReference type="Gramene" id="OMO79212">
    <property type="protein sequence ID" value="OMO79212"/>
    <property type="gene ID" value="CCACVL1_13844"/>
</dbReference>
<dbReference type="FunFam" id="3.30.430.20:FF:000003">
    <property type="entry name" value="Cysteine-rich RLK (RECEPTOR-like protein kinase) 10"/>
    <property type="match status" value="1"/>
</dbReference>
<dbReference type="AlphaFoldDB" id="A0A1R3I9E4"/>
<dbReference type="CDD" id="cd23509">
    <property type="entry name" value="Gnk2-like"/>
    <property type="match status" value="1"/>
</dbReference>
<dbReference type="EMBL" id="AWWV01010447">
    <property type="protein sequence ID" value="OMO79212.1"/>
    <property type="molecule type" value="Genomic_DNA"/>
</dbReference>
<keyword evidence="2" id="KW-0677">Repeat</keyword>
<dbReference type="PANTHER" id="PTHR32099:SF51">
    <property type="entry name" value="CYSTEINE-RICH RECEPTOR-LIKE PROTEIN KINASE 25 ISOFORM X1"/>
    <property type="match status" value="1"/>
</dbReference>
<dbReference type="Pfam" id="PF01657">
    <property type="entry name" value="Stress-antifung"/>
    <property type="match status" value="1"/>
</dbReference>
<dbReference type="PROSITE" id="PS51473">
    <property type="entry name" value="GNK2"/>
    <property type="match status" value="1"/>
</dbReference>
<evidence type="ECO:0000256" key="2">
    <source>
        <dbReference type="ARBA" id="ARBA00022737"/>
    </source>
</evidence>
<feature type="compositionally biased region" description="Polar residues" evidence="3">
    <location>
        <begin position="139"/>
        <end position="155"/>
    </location>
</feature>